<dbReference type="Pfam" id="PF18559">
    <property type="entry name" value="Exop_C"/>
    <property type="match status" value="1"/>
</dbReference>
<evidence type="ECO:0000256" key="1">
    <source>
        <dbReference type="ARBA" id="ARBA00022801"/>
    </source>
</evidence>
<dbReference type="InterPro" id="IPR036962">
    <property type="entry name" value="Glyco_hydro_3_N_sf"/>
</dbReference>
<dbReference type="Gene3D" id="3.40.50.1700">
    <property type="entry name" value="Glycoside hydrolase family 3 C-terminal domain"/>
    <property type="match status" value="1"/>
</dbReference>
<dbReference type="EMBL" id="JBBYHV010000002">
    <property type="protein sequence ID" value="MEL1251370.1"/>
    <property type="molecule type" value="Genomic_DNA"/>
</dbReference>
<organism evidence="6 7">
    <name type="scientific">Aurantiacibacter gilvus</name>
    <dbReference type="NCBI Taxonomy" id="3139141"/>
    <lineage>
        <taxon>Bacteria</taxon>
        <taxon>Pseudomonadati</taxon>
        <taxon>Pseudomonadota</taxon>
        <taxon>Alphaproteobacteria</taxon>
        <taxon>Sphingomonadales</taxon>
        <taxon>Erythrobacteraceae</taxon>
        <taxon>Aurantiacibacter</taxon>
    </lineage>
</organism>
<evidence type="ECO:0000313" key="6">
    <source>
        <dbReference type="EMBL" id="MEL1251370.1"/>
    </source>
</evidence>
<dbReference type="InterPro" id="IPR041443">
    <property type="entry name" value="Exop_C"/>
</dbReference>
<dbReference type="Proteomes" id="UP001497045">
    <property type="component" value="Unassembled WGS sequence"/>
</dbReference>
<feature type="domain" description="Glycoside hydrolase family 3 N-terminal" evidence="3">
    <location>
        <begin position="57"/>
        <end position="381"/>
    </location>
</feature>
<feature type="domain" description="ExoP galactose-binding-like" evidence="5">
    <location>
        <begin position="688"/>
        <end position="809"/>
    </location>
</feature>
<name>A0ABU9IG26_9SPHN</name>
<dbReference type="Pfam" id="PF01915">
    <property type="entry name" value="Glyco_hydro_3_C"/>
    <property type="match status" value="1"/>
</dbReference>
<dbReference type="PANTHER" id="PTHR30620:SF77">
    <property type="entry name" value="LYSOSOMAL BETA GLUCOSIDASE-LIKE"/>
    <property type="match status" value="1"/>
</dbReference>
<dbReference type="InterPro" id="IPR001764">
    <property type="entry name" value="Glyco_hydro_3_N"/>
</dbReference>
<dbReference type="SUPFAM" id="SSF51445">
    <property type="entry name" value="(Trans)glycosidases"/>
    <property type="match status" value="1"/>
</dbReference>
<feature type="domain" description="Glycoside hydrolase family 3 C-terminal" evidence="4">
    <location>
        <begin position="425"/>
        <end position="632"/>
    </location>
</feature>
<dbReference type="GO" id="GO:0016787">
    <property type="term" value="F:hydrolase activity"/>
    <property type="evidence" value="ECO:0007669"/>
    <property type="project" value="UniProtKB-KW"/>
</dbReference>
<comment type="caution">
    <text evidence="6">The sequence shown here is derived from an EMBL/GenBank/DDBJ whole genome shotgun (WGS) entry which is preliminary data.</text>
</comment>
<evidence type="ECO:0000313" key="7">
    <source>
        <dbReference type="Proteomes" id="UP001497045"/>
    </source>
</evidence>
<gene>
    <name evidence="6" type="ORF">AAEO60_11900</name>
</gene>
<protein>
    <submittedName>
        <fullName evidence="6">Glycoside hydrolase family 3 N-terminal domain-containing protein</fullName>
    </submittedName>
</protein>
<keyword evidence="2" id="KW-0732">Signal</keyword>
<dbReference type="Pfam" id="PF00933">
    <property type="entry name" value="Glyco_hydro_3"/>
    <property type="match status" value="1"/>
</dbReference>
<dbReference type="InterPro" id="IPR002772">
    <property type="entry name" value="Glyco_hydro_3_C"/>
</dbReference>
<dbReference type="PANTHER" id="PTHR30620">
    <property type="entry name" value="PERIPLASMIC BETA-GLUCOSIDASE-RELATED"/>
    <property type="match status" value="1"/>
</dbReference>
<feature type="signal peptide" evidence="2">
    <location>
        <begin position="1"/>
        <end position="25"/>
    </location>
</feature>
<proteinExistence type="predicted"/>
<dbReference type="SUPFAM" id="SSF52279">
    <property type="entry name" value="Beta-D-glucan exohydrolase, C-terminal domain"/>
    <property type="match status" value="1"/>
</dbReference>
<dbReference type="InterPro" id="IPR036881">
    <property type="entry name" value="Glyco_hydro_3_C_sf"/>
</dbReference>
<feature type="chain" id="PRO_5046159878" evidence="2">
    <location>
        <begin position="26"/>
        <end position="821"/>
    </location>
</feature>
<dbReference type="PROSITE" id="PS51257">
    <property type="entry name" value="PROKAR_LIPOPROTEIN"/>
    <property type="match status" value="1"/>
</dbReference>
<dbReference type="Gene3D" id="3.20.20.300">
    <property type="entry name" value="Glycoside hydrolase, family 3, N-terminal domain"/>
    <property type="match status" value="1"/>
</dbReference>
<accession>A0ABU9IG26</accession>
<keyword evidence="7" id="KW-1185">Reference proteome</keyword>
<sequence length="821" mass="87300">MREGKMMRAALAMAALGLGLAGCNAWPFGGEVTVAESAVPYEDEDAFIADLVSRMSLERKIGQLIQPQINAFTPEDMERYRFGSYLNGGNGGPYGDEFAPASEWLRYSDEMYAASIEPLPGDEPIIPTMWGTDAVHGHTNVVGATIFPHNIALGAAGDAELVRRIGEATAVEIEVTGIDWNFSPTVAVAQDDRWGRTYESYSEDPDLVAELGAALVEGLQGHPGDDDFLGDGHVIATAKHFFGDGGTQDGVDQGEVNGNIDDLVALHGRPYPATIDAGVETVMASFNSINGQKMHGNRDLLTDVLRGEMGFDGLVVGDWNGHSQVAGCTVTDCPQSLLAGLDIYMVPDDWQELMETLLAQVEDGTIPMERVDEAVTRVLRVKYRAGLLAPEPVLPSERGVGGQFELLASAEHRALAREAVARSQVVLKNNGVLPLQAGARVLVAGSAADDIGRASGGWTLEWQGGLESEMGESEGKVGELFPNATSIWDGMLENISAGGGTAVLSPDGSFDERPDVAVVVFGEKPYAEFAGDQGDLVFRDTEGLELLRRFREQGIPTVAVFLSGRPMWMNRELNAADAFVAAWLPGSEGAGVADVLTGARPATGRLSFSWPASCEGTPVNGPQGALFPLGFGRELDDTSTLRQLDEGCAALDNFDSSDLFSSGRLATGVVAYAAGGNLETAMDMLSQMRGTSTAAGIAATGIDRDAQEDARRIVMQAGARFGIVQSNGGEGAFRITYRVEGRPAAPVTLTLRDDESGDETVIDVTRQFEHAALKGWREMLITEACAPGLGNAFEISTQARLTIGIAEVRREELPQGTACTF</sequence>
<dbReference type="InterPro" id="IPR051915">
    <property type="entry name" value="Cellulose_Degrad_GH3"/>
</dbReference>
<evidence type="ECO:0000259" key="4">
    <source>
        <dbReference type="Pfam" id="PF01915"/>
    </source>
</evidence>
<keyword evidence="1 6" id="KW-0378">Hydrolase</keyword>
<evidence type="ECO:0000259" key="3">
    <source>
        <dbReference type="Pfam" id="PF00933"/>
    </source>
</evidence>
<evidence type="ECO:0000259" key="5">
    <source>
        <dbReference type="Pfam" id="PF18559"/>
    </source>
</evidence>
<dbReference type="InterPro" id="IPR017853">
    <property type="entry name" value="GH"/>
</dbReference>
<dbReference type="Gene3D" id="2.60.120.430">
    <property type="entry name" value="Galactose-binding lectin"/>
    <property type="match status" value="1"/>
</dbReference>
<reference evidence="6 7" key="1">
    <citation type="submission" date="2024-04" db="EMBL/GenBank/DDBJ databases">
        <title>Aurantiacibacter sp. DGU6 16S ribosomal RNA gene Genome sequencing and assembly.</title>
        <authorList>
            <person name="Park S."/>
        </authorList>
    </citation>
    <scope>NUCLEOTIDE SEQUENCE [LARGE SCALE GENOMIC DNA]</scope>
    <source>
        <strain evidence="6 7">DGU6</strain>
    </source>
</reference>
<evidence type="ECO:0000256" key="2">
    <source>
        <dbReference type="SAM" id="SignalP"/>
    </source>
</evidence>
<dbReference type="PRINTS" id="PR00133">
    <property type="entry name" value="GLHYDRLASE3"/>
</dbReference>
<dbReference type="RefSeq" id="WP_341673923.1">
    <property type="nucleotide sequence ID" value="NZ_JBBYHV010000002.1"/>
</dbReference>